<protein>
    <submittedName>
        <fullName evidence="2">Uncharacterized protein</fullName>
    </submittedName>
</protein>
<evidence type="ECO:0000256" key="1">
    <source>
        <dbReference type="SAM" id="SignalP"/>
    </source>
</evidence>
<keyword evidence="3" id="KW-1185">Reference proteome</keyword>
<dbReference type="STRING" id="1314751.GCA_001591425_00624"/>
<dbReference type="RefSeq" id="WP_066411939.1">
    <property type="nucleotide sequence ID" value="NZ_CP018866.1"/>
</dbReference>
<dbReference type="KEGG" id="bcoh:BC6307_08310"/>
<evidence type="ECO:0000313" key="2">
    <source>
        <dbReference type="EMBL" id="AST91279.1"/>
    </source>
</evidence>
<organism evidence="2 3">
    <name type="scientific">Sutcliffiella cohnii</name>
    <dbReference type="NCBI Taxonomy" id="33932"/>
    <lineage>
        <taxon>Bacteria</taxon>
        <taxon>Bacillati</taxon>
        <taxon>Bacillota</taxon>
        <taxon>Bacilli</taxon>
        <taxon>Bacillales</taxon>
        <taxon>Bacillaceae</taxon>
        <taxon>Sutcliffiella</taxon>
    </lineage>
</organism>
<accession>A0A223KP96</accession>
<keyword evidence="1" id="KW-0732">Signal</keyword>
<sequence>MNKFKVMLVLLFSVSLIACSNQLPSKSVIHSEQNGPVDHSIGSRLVKIADRTETLDDLWGEFNLEGKAPTINFDESTILFLHTIESSCPKRVKKMEWNEDESILTIHTTTQSDNCNDIAIPRTFVLELEEEKVGKLATVVFEGEPFNIGER</sequence>
<feature type="signal peptide" evidence="1">
    <location>
        <begin position="1"/>
        <end position="18"/>
    </location>
</feature>
<dbReference type="PROSITE" id="PS51257">
    <property type="entry name" value="PROKAR_LIPOPROTEIN"/>
    <property type="match status" value="1"/>
</dbReference>
<dbReference type="EMBL" id="CP018866">
    <property type="protein sequence ID" value="AST91279.1"/>
    <property type="molecule type" value="Genomic_DNA"/>
</dbReference>
<reference evidence="2 3" key="1">
    <citation type="submission" date="2016-12" db="EMBL/GenBank/DDBJ databases">
        <title>The whole genome sequencing and assembly of Bacillus cohnii DSM 6307T strain.</title>
        <authorList>
            <person name="Lee Y.-J."/>
            <person name="Yi H."/>
            <person name="Bahn Y.-S."/>
            <person name="Kim J.F."/>
            <person name="Lee D.-W."/>
        </authorList>
    </citation>
    <scope>NUCLEOTIDE SEQUENCE [LARGE SCALE GENOMIC DNA]</scope>
    <source>
        <strain evidence="2 3">DSM 6307</strain>
    </source>
</reference>
<feature type="chain" id="PRO_5038508527" evidence="1">
    <location>
        <begin position="19"/>
        <end position="151"/>
    </location>
</feature>
<dbReference type="AlphaFoldDB" id="A0A223KP96"/>
<proteinExistence type="predicted"/>
<gene>
    <name evidence="2" type="ORF">BC6307_08310</name>
</gene>
<dbReference type="Proteomes" id="UP000215224">
    <property type="component" value="Chromosome"/>
</dbReference>
<evidence type="ECO:0000313" key="3">
    <source>
        <dbReference type="Proteomes" id="UP000215224"/>
    </source>
</evidence>
<name>A0A223KP96_9BACI</name>